<dbReference type="SUPFAM" id="SSF82693">
    <property type="entry name" value="Multidrug efflux transporter AcrB pore domain, PN1, PN2, PC1 and PC2 subdomains"/>
    <property type="match status" value="3"/>
</dbReference>
<feature type="transmembrane region" description="Helical" evidence="1">
    <location>
        <begin position="876"/>
        <end position="895"/>
    </location>
</feature>
<feature type="transmembrane region" description="Helical" evidence="1">
    <location>
        <begin position="541"/>
        <end position="563"/>
    </location>
</feature>
<dbReference type="PANTHER" id="PTHR32063">
    <property type="match status" value="1"/>
</dbReference>
<keyword evidence="1" id="KW-1133">Transmembrane helix</keyword>
<dbReference type="AlphaFoldDB" id="A0A0E3ZYJ7"/>
<reference evidence="2 3" key="1">
    <citation type="journal article" date="2014" name="Curr. Microbiol.">
        <title>Spirosoma radiotolerans sp. nov., a gamma-radiation-resistant bacterium isolated from gamma ray-irradiated soil.</title>
        <authorList>
            <person name="Lee J.J."/>
            <person name="Srinivasan S."/>
            <person name="Lim S."/>
            <person name="Joe M."/>
            <person name="Im S."/>
            <person name="Bae S.I."/>
            <person name="Park K.R."/>
            <person name="Han J.H."/>
            <person name="Park S.H."/>
            <person name="Joo B.M."/>
            <person name="Park S.J."/>
            <person name="Kim M.K."/>
        </authorList>
    </citation>
    <scope>NUCLEOTIDE SEQUENCE [LARGE SCALE GENOMIC DNA]</scope>
    <source>
        <strain evidence="2 3">DG5A</strain>
    </source>
</reference>
<keyword evidence="1" id="KW-0472">Membrane</keyword>
<keyword evidence="1" id="KW-0812">Transmembrane</keyword>
<gene>
    <name evidence="2" type="ORF">SD10_19960</name>
</gene>
<keyword evidence="3" id="KW-1185">Reference proteome</keyword>
<feature type="transmembrane region" description="Helical" evidence="1">
    <location>
        <begin position="338"/>
        <end position="358"/>
    </location>
</feature>
<dbReference type="GO" id="GO:0005886">
    <property type="term" value="C:plasma membrane"/>
    <property type="evidence" value="ECO:0007669"/>
    <property type="project" value="TreeGrafter"/>
</dbReference>
<dbReference type="Gene3D" id="3.30.70.1320">
    <property type="entry name" value="Multidrug efflux transporter AcrB pore domain like"/>
    <property type="match status" value="1"/>
</dbReference>
<feature type="transmembrane region" description="Helical" evidence="1">
    <location>
        <begin position="974"/>
        <end position="993"/>
    </location>
</feature>
<dbReference type="OrthoDB" id="9757876at2"/>
<feature type="transmembrane region" description="Helical" evidence="1">
    <location>
        <begin position="12"/>
        <end position="32"/>
    </location>
</feature>
<feature type="transmembrane region" description="Helical" evidence="1">
    <location>
        <begin position="441"/>
        <end position="461"/>
    </location>
</feature>
<dbReference type="EMBL" id="CP010429">
    <property type="protein sequence ID" value="AKD56840.1"/>
    <property type="molecule type" value="Genomic_DNA"/>
</dbReference>
<sequence>MNFVETIIKRPSLIIVLFAVLTIGGLFSYKLLSYELLPEFSVPTITITTVYPGAAPSEVETEVSKKIEDAMSGLDNLDDIKSNSYENASVVIVQLKAGTDIELAMQDAQREINKMQSDLPEDAETPSLAKISPSDQPIMQLLATSTLPNEVFYQQMEDRYLPQLQQIGGVAEITMVGGDKREIRVNVNDDKLNYYGLSLLQVTQAINQANVDFPTGKVKSTTENMTLRLAGKFHSLDDIRKLVIVTPASAGRPNGSPIRVGDVADVTDGLTEPTSISRYNGQNGIGIFIKKQSDANAVDISRLVQEKLAVISKENAKDHVKFVIADDTSITTLASVEAVTHDLFLAIALVAIVMLLFLHSLRNAFIVMVSVPASLISAFLFMYVMGYSLNLMTLLALSLVIGILVDDSIVVLENIQRHMEMDGPTGRKNRWQATLDGMKEIGFAAVAITLVIVVVFVPITFVNSVIADLLRQFSLTVAFATMVSLLASFTLTPWMTSRLAKLETLNPKNPFQAFLLWFERQLTSLTKWYRGSLEWVLSHKLAFTGILIAIFAATAWVMSLGIIGSQFVAQGDQGKFLLTMKIDKSASLQQNNLTARRIEEYLQKKPEVQNIFANVGGASTGVNSTGQGETNRTELTVQIAEASERPGNVPTEQYMINVRKELEARFPAIEFNSSIIGMVNTGSPIEIFLSGDDLNQNLEAAQNLANRIAKTPGANDVNVSIESGNPEVRVEIDREKMAKLGLDIATVGGTLQNAFAGNDDSKFRDKGEDYDIRVMLDAFDRKNPDDVKSINFFSPTANRSVRLAEFANVSLSNAPSLLERKNRRSAVTITANMLGTGSGTLISAIRADLIRNPMPAGISVSWGGDAKNQDDGFGSLGLAMLIGLMLVYFIMVLLYDSFIYPFVVMFSVPVAVVGALLVLALTSSDIGIFSMLGFLMLIGLVIKNAILIVDFANQQKAEGVPFRAAILHAGEERLRPILMTTIAMVIGMIPIATAKGMGAEWKNSLAWVLIGGLSSSMILTIFLVPMMYYIVDRIQEKWASFRGKAKRANDQPVTVAEPVH</sequence>
<dbReference type="Pfam" id="PF00873">
    <property type="entry name" value="ACR_tran"/>
    <property type="match status" value="1"/>
</dbReference>
<organism evidence="2 3">
    <name type="scientific">Spirosoma radiotolerans</name>
    <dbReference type="NCBI Taxonomy" id="1379870"/>
    <lineage>
        <taxon>Bacteria</taxon>
        <taxon>Pseudomonadati</taxon>
        <taxon>Bacteroidota</taxon>
        <taxon>Cytophagia</taxon>
        <taxon>Cytophagales</taxon>
        <taxon>Cytophagaceae</taxon>
        <taxon>Spirosoma</taxon>
    </lineage>
</organism>
<accession>A0A0E3ZYJ7</accession>
<dbReference type="RefSeq" id="WP_046576195.1">
    <property type="nucleotide sequence ID" value="NZ_CP010429.1"/>
</dbReference>
<dbReference type="Gene3D" id="3.30.70.1440">
    <property type="entry name" value="Multidrug efflux transporter AcrB pore domain"/>
    <property type="match status" value="1"/>
</dbReference>
<feature type="transmembrane region" description="Helical" evidence="1">
    <location>
        <begin position="902"/>
        <end position="922"/>
    </location>
</feature>
<dbReference type="InterPro" id="IPR001036">
    <property type="entry name" value="Acrflvin-R"/>
</dbReference>
<evidence type="ECO:0000313" key="2">
    <source>
        <dbReference type="EMBL" id="AKD56840.1"/>
    </source>
</evidence>
<dbReference type="PATRIC" id="fig|1379870.5.peg.4301"/>
<protein>
    <submittedName>
        <fullName evidence="2">Acriflavin resistance protein</fullName>
    </submittedName>
</protein>
<evidence type="ECO:0000256" key="1">
    <source>
        <dbReference type="SAM" id="Phobius"/>
    </source>
</evidence>
<dbReference type="PRINTS" id="PR00702">
    <property type="entry name" value="ACRIFLAVINRP"/>
</dbReference>
<dbReference type="PANTHER" id="PTHR32063:SF0">
    <property type="entry name" value="SWARMING MOTILITY PROTEIN SWRC"/>
    <property type="match status" value="1"/>
</dbReference>
<dbReference type="STRING" id="1379870.SD10_19960"/>
<dbReference type="HOGENOM" id="CLU_002755_1_2_10"/>
<evidence type="ECO:0000313" key="3">
    <source>
        <dbReference type="Proteomes" id="UP000033054"/>
    </source>
</evidence>
<dbReference type="Proteomes" id="UP000033054">
    <property type="component" value="Chromosome"/>
</dbReference>
<dbReference type="Gene3D" id="1.20.1640.10">
    <property type="entry name" value="Multidrug efflux transporter AcrB transmembrane domain"/>
    <property type="match status" value="2"/>
</dbReference>
<dbReference type="KEGG" id="srd:SD10_19960"/>
<dbReference type="Gene3D" id="3.30.70.1430">
    <property type="entry name" value="Multidrug efflux transporter AcrB pore domain"/>
    <property type="match status" value="2"/>
</dbReference>
<dbReference type="SUPFAM" id="SSF82866">
    <property type="entry name" value="Multidrug efflux transporter AcrB transmembrane domain"/>
    <property type="match status" value="2"/>
</dbReference>
<name>A0A0E3ZYJ7_9BACT</name>
<dbReference type="Gene3D" id="3.30.2090.10">
    <property type="entry name" value="Multidrug efflux transporter AcrB TolC docking domain, DN and DC subdomains"/>
    <property type="match status" value="2"/>
</dbReference>
<feature type="transmembrane region" description="Helical" evidence="1">
    <location>
        <begin position="365"/>
        <end position="385"/>
    </location>
</feature>
<dbReference type="SUPFAM" id="SSF82714">
    <property type="entry name" value="Multidrug efflux transporter AcrB TolC docking domain, DN and DC subdomains"/>
    <property type="match status" value="2"/>
</dbReference>
<feature type="transmembrane region" description="Helical" evidence="1">
    <location>
        <begin position="928"/>
        <end position="953"/>
    </location>
</feature>
<feature type="transmembrane region" description="Helical" evidence="1">
    <location>
        <begin position="473"/>
        <end position="492"/>
    </location>
</feature>
<dbReference type="GO" id="GO:0042910">
    <property type="term" value="F:xenobiotic transmembrane transporter activity"/>
    <property type="evidence" value="ECO:0007669"/>
    <property type="project" value="TreeGrafter"/>
</dbReference>
<feature type="transmembrane region" description="Helical" evidence="1">
    <location>
        <begin position="1005"/>
        <end position="1031"/>
    </location>
</feature>
<proteinExistence type="predicted"/>
<dbReference type="InterPro" id="IPR027463">
    <property type="entry name" value="AcrB_DN_DC_subdom"/>
</dbReference>